<dbReference type="EMBL" id="AFCX01001969">
    <property type="protein sequence ID" value="EHC97660.1"/>
    <property type="molecule type" value="Genomic_DNA"/>
</dbReference>
<gene>
    <name evidence="2" type="ORF">LTSEWAN_6033</name>
</gene>
<feature type="transmembrane region" description="Helical" evidence="1">
    <location>
        <begin position="20"/>
        <end position="41"/>
    </location>
</feature>
<keyword evidence="1" id="KW-0472">Membrane</keyword>
<protein>
    <submittedName>
        <fullName evidence="2">Uncharacterized protein</fullName>
    </submittedName>
</protein>
<proteinExistence type="predicted"/>
<dbReference type="AlphaFoldDB" id="G5SJT5"/>
<evidence type="ECO:0000313" key="2">
    <source>
        <dbReference type="EMBL" id="EHC97660.1"/>
    </source>
</evidence>
<organism evidence="2 3">
    <name type="scientific">Salmonella enterica subsp. enterica serovar Wandsworth str. A4-580</name>
    <dbReference type="NCBI Taxonomy" id="913086"/>
    <lineage>
        <taxon>Bacteria</taxon>
        <taxon>Pseudomonadati</taxon>
        <taxon>Pseudomonadota</taxon>
        <taxon>Gammaproteobacteria</taxon>
        <taxon>Enterobacterales</taxon>
        <taxon>Enterobacteriaceae</taxon>
        <taxon>Salmonella</taxon>
    </lineage>
</organism>
<dbReference type="Proteomes" id="UP000003536">
    <property type="component" value="Unassembled WGS sequence"/>
</dbReference>
<keyword evidence="1" id="KW-1133">Transmembrane helix</keyword>
<evidence type="ECO:0000256" key="1">
    <source>
        <dbReference type="SAM" id="Phobius"/>
    </source>
</evidence>
<keyword evidence="1" id="KW-0812">Transmembrane</keyword>
<evidence type="ECO:0000313" key="3">
    <source>
        <dbReference type="Proteomes" id="UP000003536"/>
    </source>
</evidence>
<reference evidence="2 3" key="1">
    <citation type="journal article" date="2011" name="BMC Genomics">
        <title>Genome sequencing reveals diversification of virulence factor content and possible host adaptation in distinct subpopulations of Salmonella enterica.</title>
        <authorList>
            <person name="den Bakker H.C."/>
            <person name="Moreno Switt A.I."/>
            <person name="Govoni G."/>
            <person name="Cummings C.A."/>
            <person name="Ranieri M.L."/>
            <person name="Degoricija L."/>
            <person name="Hoelzer K."/>
            <person name="Rodriguez-Rivera L.D."/>
            <person name="Brown S."/>
            <person name="Bolchacova E."/>
            <person name="Furtado M.R."/>
            <person name="Wiedmann M."/>
        </authorList>
    </citation>
    <scope>NUCLEOTIDE SEQUENCE [LARGE SCALE GENOMIC DNA]</scope>
    <source>
        <strain evidence="2 3">A4-580</strain>
    </source>
</reference>
<accession>G5SJT5</accession>
<sequence length="45" mass="4875">MLSPEALRLDSTKVASAMRRYASGLALCYSNAPFLTGCLFIRHAA</sequence>
<comment type="caution">
    <text evidence="2">The sequence shown here is derived from an EMBL/GenBank/DDBJ whole genome shotgun (WGS) entry which is preliminary data.</text>
</comment>
<name>G5SJT5_SALET</name>